<evidence type="ECO:0000256" key="1">
    <source>
        <dbReference type="SAM" id="Phobius"/>
    </source>
</evidence>
<feature type="transmembrane region" description="Helical" evidence="1">
    <location>
        <begin position="125"/>
        <end position="145"/>
    </location>
</feature>
<keyword evidence="3" id="KW-1185">Reference proteome</keyword>
<feature type="transmembrane region" description="Helical" evidence="1">
    <location>
        <begin position="165"/>
        <end position="186"/>
    </location>
</feature>
<evidence type="ECO:0000313" key="3">
    <source>
        <dbReference type="Proteomes" id="UP001589776"/>
    </source>
</evidence>
<feature type="transmembrane region" description="Helical" evidence="1">
    <location>
        <begin position="207"/>
        <end position="227"/>
    </location>
</feature>
<feature type="transmembrane region" description="Helical" evidence="1">
    <location>
        <begin position="12"/>
        <end position="37"/>
    </location>
</feature>
<evidence type="ECO:0008006" key="4">
    <source>
        <dbReference type="Google" id="ProtNLM"/>
    </source>
</evidence>
<sequence length="272" mass="30862">MMNWIRSGLNSALRQPFALVCLFVYELLWGFILYRYVSSLLTPLLHRYPGEGLPSGAGQLFYAESHFRLTKTDLIEPYLWTFAVLLALRMIVTPLLNAAVFYSLERRDLNAGYRFFRGIKELGGIYFLYYAILTVLIAAPLPWLFGIVGSLYEAHFLSDRMLLALLPYAGGYLLYVFLLQLLFMYVQFGRAAGVRMMPTLLCWLGNVHRVVLIALAVGVIALLFGIVAATVSYVWAGLAALIIHQLYPLLRMLFKLWGIASQHALWHDKAKA</sequence>
<keyword evidence="1" id="KW-0812">Transmembrane</keyword>
<reference evidence="2 3" key="1">
    <citation type="submission" date="2024-09" db="EMBL/GenBank/DDBJ databases">
        <authorList>
            <person name="Sun Q."/>
            <person name="Mori K."/>
        </authorList>
    </citation>
    <scope>NUCLEOTIDE SEQUENCE [LARGE SCALE GENOMIC DNA]</scope>
    <source>
        <strain evidence="2 3">CCM 7759</strain>
    </source>
</reference>
<dbReference type="RefSeq" id="WP_377472948.1">
    <property type="nucleotide sequence ID" value="NZ_JBHLWN010000098.1"/>
</dbReference>
<dbReference type="Proteomes" id="UP001589776">
    <property type="component" value="Unassembled WGS sequence"/>
</dbReference>
<feature type="transmembrane region" description="Helical" evidence="1">
    <location>
        <begin position="78"/>
        <end position="104"/>
    </location>
</feature>
<keyword evidence="1" id="KW-0472">Membrane</keyword>
<comment type="caution">
    <text evidence="2">The sequence shown here is derived from an EMBL/GenBank/DDBJ whole genome shotgun (WGS) entry which is preliminary data.</text>
</comment>
<evidence type="ECO:0000313" key="2">
    <source>
        <dbReference type="EMBL" id="MFC0215498.1"/>
    </source>
</evidence>
<proteinExistence type="predicted"/>
<gene>
    <name evidence="2" type="ORF">ACFFK0_24190</name>
</gene>
<keyword evidence="1" id="KW-1133">Transmembrane helix</keyword>
<dbReference type="EMBL" id="JBHLWN010000098">
    <property type="protein sequence ID" value="MFC0215498.1"/>
    <property type="molecule type" value="Genomic_DNA"/>
</dbReference>
<name>A0ABV6DS63_9BACL</name>
<protein>
    <recommendedName>
        <fullName evidence="4">DUF4013 domain-containing protein</fullName>
    </recommendedName>
</protein>
<accession>A0ABV6DS63</accession>
<organism evidence="2 3">
    <name type="scientific">Paenibacillus chartarius</name>
    <dbReference type="NCBI Taxonomy" id="747481"/>
    <lineage>
        <taxon>Bacteria</taxon>
        <taxon>Bacillati</taxon>
        <taxon>Bacillota</taxon>
        <taxon>Bacilli</taxon>
        <taxon>Bacillales</taxon>
        <taxon>Paenibacillaceae</taxon>
        <taxon>Paenibacillus</taxon>
    </lineage>
</organism>
<feature type="transmembrane region" description="Helical" evidence="1">
    <location>
        <begin position="233"/>
        <end position="250"/>
    </location>
</feature>